<accession>A0AAD7HGV5</accession>
<dbReference type="AlphaFoldDB" id="A0AAD7HGV5"/>
<dbReference type="Proteomes" id="UP001215280">
    <property type="component" value="Unassembled WGS sequence"/>
</dbReference>
<reference evidence="2" key="1">
    <citation type="submission" date="2023-03" db="EMBL/GenBank/DDBJ databases">
        <title>Massive genome expansion in bonnet fungi (Mycena s.s.) driven by repeated elements and novel gene families across ecological guilds.</title>
        <authorList>
            <consortium name="Lawrence Berkeley National Laboratory"/>
            <person name="Harder C.B."/>
            <person name="Miyauchi S."/>
            <person name="Viragh M."/>
            <person name="Kuo A."/>
            <person name="Thoen E."/>
            <person name="Andreopoulos B."/>
            <person name="Lu D."/>
            <person name="Skrede I."/>
            <person name="Drula E."/>
            <person name="Henrissat B."/>
            <person name="Morin E."/>
            <person name="Kohler A."/>
            <person name="Barry K."/>
            <person name="LaButti K."/>
            <person name="Morin E."/>
            <person name="Salamov A."/>
            <person name="Lipzen A."/>
            <person name="Mereny Z."/>
            <person name="Hegedus B."/>
            <person name="Baldrian P."/>
            <person name="Stursova M."/>
            <person name="Weitz H."/>
            <person name="Taylor A."/>
            <person name="Grigoriev I.V."/>
            <person name="Nagy L.G."/>
            <person name="Martin F."/>
            <person name="Kauserud H."/>
        </authorList>
    </citation>
    <scope>NUCLEOTIDE SEQUENCE</scope>
    <source>
        <strain evidence="2">CBHHK188m</strain>
    </source>
</reference>
<gene>
    <name evidence="2" type="ORF">DFH07DRAFT_784543</name>
</gene>
<feature type="region of interest" description="Disordered" evidence="1">
    <location>
        <begin position="240"/>
        <end position="260"/>
    </location>
</feature>
<sequence>MPPSLLGYRRGTEKTLNQRPPDKLPPPEGRLSWTFNCVVQALQKAKSLPKDPPDDALQQIALELNAIRLSGRERTAKDVRDKLTEVQKLYQAIQPILDKDPDYDATNGTTMTSAAWKELVAQNAACSVFKDGWPLLPYVEELYSSHHPHPPPTSEVISTNSSVLSPRSVASPDPNAVGSVISRKAGSFMIQSAAESASVSFSTNSSPSTPSVDSPDPNAVGSVISLKDGSFMIQSATESARVPFSTNSSPSTPPRNQSAAASEVAFSFPTPMRAALGSYVNLLKNATHVEMTPRSRALVDVIAAAGASPPVACGKGKSTGKTKQKLQSLSSSSTVLSANDNQVPFDIDDAASLITHTVGRSNWDDRFEDTINTLLRGIEAGTANQWAERFPMPDGQIGSVIDFVHAKLIFTKDIGTEPLARHAHTLRTITEATNGWRVVEHIVLTIERIQHSLAFESNIRNQEKNKFNMQLFLLDPQHEKELDKIGVTAAHGDLTEEQHSAIQDSEAWTRFSNRREDETSKLRFLSALYGLVSIRNEVSSTLTVLFQFGSMVLLLPTLEPTALARPKVKMYQERLHKITSLIKRDRKLLERLTHNEEVARQNILHIVAAVAPPPDNVVKEYLNTFWKINPCTYGFAK</sequence>
<keyword evidence="3" id="KW-1185">Reference proteome</keyword>
<organism evidence="2 3">
    <name type="scientific">Mycena maculata</name>
    <dbReference type="NCBI Taxonomy" id="230809"/>
    <lineage>
        <taxon>Eukaryota</taxon>
        <taxon>Fungi</taxon>
        <taxon>Dikarya</taxon>
        <taxon>Basidiomycota</taxon>
        <taxon>Agaricomycotina</taxon>
        <taxon>Agaricomycetes</taxon>
        <taxon>Agaricomycetidae</taxon>
        <taxon>Agaricales</taxon>
        <taxon>Marasmiineae</taxon>
        <taxon>Mycenaceae</taxon>
        <taxon>Mycena</taxon>
    </lineage>
</organism>
<feature type="region of interest" description="Disordered" evidence="1">
    <location>
        <begin position="145"/>
        <end position="175"/>
    </location>
</feature>
<dbReference type="EMBL" id="JARJLG010000286">
    <property type="protein sequence ID" value="KAJ7719881.1"/>
    <property type="molecule type" value="Genomic_DNA"/>
</dbReference>
<evidence type="ECO:0000313" key="2">
    <source>
        <dbReference type="EMBL" id="KAJ7719881.1"/>
    </source>
</evidence>
<evidence type="ECO:0000256" key="1">
    <source>
        <dbReference type="SAM" id="MobiDB-lite"/>
    </source>
</evidence>
<proteinExistence type="predicted"/>
<comment type="caution">
    <text evidence="2">The sequence shown here is derived from an EMBL/GenBank/DDBJ whole genome shotgun (WGS) entry which is preliminary data.</text>
</comment>
<feature type="compositionally biased region" description="Polar residues" evidence="1">
    <location>
        <begin position="155"/>
        <end position="165"/>
    </location>
</feature>
<evidence type="ECO:0000313" key="3">
    <source>
        <dbReference type="Proteomes" id="UP001215280"/>
    </source>
</evidence>
<name>A0AAD7HGV5_9AGAR</name>
<protein>
    <submittedName>
        <fullName evidence="2">Uncharacterized protein</fullName>
    </submittedName>
</protein>
<feature type="region of interest" description="Disordered" evidence="1">
    <location>
        <begin position="200"/>
        <end position="220"/>
    </location>
</feature>
<feature type="compositionally biased region" description="Low complexity" evidence="1">
    <location>
        <begin position="200"/>
        <end position="218"/>
    </location>
</feature>
<feature type="region of interest" description="Disordered" evidence="1">
    <location>
        <begin position="1"/>
        <end position="29"/>
    </location>
</feature>